<evidence type="ECO:0000313" key="2">
    <source>
        <dbReference type="Proteomes" id="UP000255382"/>
    </source>
</evidence>
<keyword evidence="2" id="KW-1185">Reference proteome</keyword>
<dbReference type="AlphaFoldDB" id="A0A378AZQ6"/>
<dbReference type="InterPro" id="IPR014718">
    <property type="entry name" value="GH-type_carb-bd"/>
</dbReference>
<evidence type="ECO:0000313" key="1">
    <source>
        <dbReference type="EMBL" id="STV26196.1"/>
    </source>
</evidence>
<dbReference type="EMBL" id="UGLZ01000005">
    <property type="protein sequence ID" value="STV26196.1"/>
    <property type="molecule type" value="Genomic_DNA"/>
</dbReference>
<organism evidence="1 2">
    <name type="scientific">Klebsiella pneumoniae subsp. ozaenae</name>
    <dbReference type="NCBI Taxonomy" id="574"/>
    <lineage>
        <taxon>Bacteria</taxon>
        <taxon>Pseudomonadati</taxon>
        <taxon>Pseudomonadota</taxon>
        <taxon>Gammaproteobacteria</taxon>
        <taxon>Enterobacterales</taxon>
        <taxon>Enterobacteriaceae</taxon>
        <taxon>Klebsiella/Raoultella group</taxon>
        <taxon>Klebsiella</taxon>
        <taxon>Klebsiella pneumoniae complex</taxon>
    </lineage>
</organism>
<gene>
    <name evidence="1" type="ORF">NCTC5050_03786</name>
</gene>
<accession>A0A378AZQ6</accession>
<dbReference type="GO" id="GO:0030246">
    <property type="term" value="F:carbohydrate binding"/>
    <property type="evidence" value="ECO:0007669"/>
    <property type="project" value="InterPro"/>
</dbReference>
<proteinExistence type="predicted"/>
<dbReference type="Pfam" id="PF14486">
    <property type="entry name" value="DUF4432"/>
    <property type="match status" value="1"/>
</dbReference>
<name>A0A378AZQ6_KLEPO</name>
<reference evidence="1 2" key="1">
    <citation type="submission" date="2018-06" db="EMBL/GenBank/DDBJ databases">
        <authorList>
            <consortium name="Pathogen Informatics"/>
            <person name="Doyle S."/>
        </authorList>
    </citation>
    <scope>NUCLEOTIDE SEQUENCE [LARGE SCALE GENOMIC DNA]</scope>
    <source>
        <strain evidence="1 2">NCTC5050</strain>
    </source>
</reference>
<protein>
    <submittedName>
        <fullName evidence="1">Thioredoxin-like protein</fullName>
    </submittedName>
</protein>
<dbReference type="Gene3D" id="2.70.98.10">
    <property type="match status" value="1"/>
</dbReference>
<dbReference type="Proteomes" id="UP000255382">
    <property type="component" value="Unassembled WGS sequence"/>
</dbReference>
<dbReference type="InterPro" id="IPR027839">
    <property type="entry name" value="DUF4432"/>
</dbReference>
<sequence length="126" mass="13854">MVFNIQPLADENHQTLAAVVNKAGDKGASIQFDTRQLPVLTLWKNTDTVKQGYVTGIEPGTSYAYPVTIEREQKRVKQLQPGASAQFDLTYTLLHDSAQVAAVEQKIAKIQGDNKVAENETPIAKE</sequence>